<dbReference type="PANTHER" id="PTHR11933">
    <property type="entry name" value="TRNA 5-METHYLAMINOMETHYL-2-THIOURIDYLATE -METHYLTRANSFERASE"/>
    <property type="match status" value="1"/>
</dbReference>
<evidence type="ECO:0000256" key="4">
    <source>
        <dbReference type="ARBA" id="ARBA00022741"/>
    </source>
</evidence>
<evidence type="ECO:0000256" key="6">
    <source>
        <dbReference type="ARBA" id="ARBA00022884"/>
    </source>
</evidence>
<evidence type="ECO:0000256" key="1">
    <source>
        <dbReference type="ARBA" id="ARBA00022555"/>
    </source>
</evidence>
<evidence type="ECO:0000256" key="9">
    <source>
        <dbReference type="ARBA" id="ARBA00056575"/>
    </source>
</evidence>
<comment type="caution">
    <text evidence="10">Lacks conserved residue(s) required for the propagation of feature annotation.</text>
</comment>
<evidence type="ECO:0000313" key="13">
    <source>
        <dbReference type="EMBL" id="VWM01607.1"/>
    </source>
</evidence>
<evidence type="ECO:0000256" key="8">
    <source>
        <dbReference type="ARBA" id="ARBA00051542"/>
    </source>
</evidence>
<dbReference type="InterPro" id="IPR014729">
    <property type="entry name" value="Rossmann-like_a/b/a_fold"/>
</dbReference>
<dbReference type="FunFam" id="2.30.30.280:FF:000001">
    <property type="entry name" value="tRNA-specific 2-thiouridylase MnmA"/>
    <property type="match status" value="1"/>
</dbReference>
<feature type="site" description="Interaction with tRNA" evidence="10">
    <location>
        <position position="127"/>
    </location>
</feature>
<dbReference type="Gene3D" id="2.30.30.280">
    <property type="entry name" value="Adenine nucleotide alpha hydrolases-like domains"/>
    <property type="match status" value="1"/>
</dbReference>
<dbReference type="InterPro" id="IPR023382">
    <property type="entry name" value="MnmA-like_central_sf"/>
</dbReference>
<feature type="binding site" evidence="10">
    <location>
        <position position="126"/>
    </location>
    <ligand>
        <name>ATP</name>
        <dbReference type="ChEBI" id="CHEBI:30616"/>
    </ligand>
</feature>
<feature type="region of interest" description="Interaction with tRNA" evidence="10">
    <location>
        <begin position="149"/>
        <end position="151"/>
    </location>
</feature>
<evidence type="ECO:0000259" key="12">
    <source>
        <dbReference type="Pfam" id="PF20259"/>
    </source>
</evidence>
<protein>
    <recommendedName>
        <fullName evidence="10">tRNA-specific 2-thiouridylase MnmA</fullName>
        <ecNumber evidence="10">2.8.1.13</ecNumber>
    </recommendedName>
</protein>
<keyword evidence="4 10" id="KW-0547">Nucleotide-binding</keyword>
<keyword evidence="3 10" id="KW-0819">tRNA processing</keyword>
<dbReference type="Pfam" id="PF20258">
    <property type="entry name" value="tRNA_Me_trans_C"/>
    <property type="match status" value="1"/>
</dbReference>
<dbReference type="InterPro" id="IPR046884">
    <property type="entry name" value="MnmA-like_central"/>
</dbReference>
<evidence type="ECO:0000259" key="11">
    <source>
        <dbReference type="Pfam" id="PF20258"/>
    </source>
</evidence>
<dbReference type="GO" id="GO:0005524">
    <property type="term" value="F:ATP binding"/>
    <property type="evidence" value="ECO:0007669"/>
    <property type="project" value="UniProtKB-KW"/>
</dbReference>
<dbReference type="FunFam" id="3.40.50.620:FF:000115">
    <property type="entry name" value="tRNA-specific 2-thiouridylase MnmA"/>
    <property type="match status" value="1"/>
</dbReference>
<dbReference type="NCBIfam" id="TIGR00420">
    <property type="entry name" value="trmU"/>
    <property type="match status" value="1"/>
</dbReference>
<evidence type="ECO:0000256" key="10">
    <source>
        <dbReference type="HAMAP-Rule" id="MF_00144"/>
    </source>
</evidence>
<dbReference type="HAMAP" id="MF_00144">
    <property type="entry name" value="tRNA_thiouridyl_MnmA"/>
    <property type="match status" value="1"/>
</dbReference>
<dbReference type="SUPFAM" id="SSF52402">
    <property type="entry name" value="Adenine nucleotide alpha hydrolases-like"/>
    <property type="match status" value="1"/>
</dbReference>
<dbReference type="GO" id="GO:0005737">
    <property type="term" value="C:cytoplasm"/>
    <property type="evidence" value="ECO:0007669"/>
    <property type="project" value="UniProtKB-SubCell"/>
</dbReference>
<gene>
    <name evidence="10 13" type="primary">mnmA</name>
    <name evidence="13" type="ORF">CKJAJONC_00557</name>
</gene>
<dbReference type="Pfam" id="PF20259">
    <property type="entry name" value="tRNA_Me_trans_M"/>
    <property type="match status" value="1"/>
</dbReference>
<dbReference type="EC" id="2.8.1.13" evidence="10"/>
<comment type="similarity">
    <text evidence="10">Belongs to the MnmA/TRMU family.</text>
</comment>
<evidence type="ECO:0000256" key="3">
    <source>
        <dbReference type="ARBA" id="ARBA00022694"/>
    </source>
</evidence>
<sequence length="366" mass="39953">MHNKRVLVAMSGGVDSSVTAYLLKRQGYECVGATMRLTCPAPDPVTGMSKVDRDIADAKAVAERLGIPHHVLDLQQTFDRNVIERFVNAYQEGLTPNPCIICNRHIKFGALLDAALDMGCDYIATGHYAKTSQASDGTWQLHRGEDPKKDQSYFLYSLTQERLSRTIFPLAGLDKERDVRRIAAEQGFANAKKAESEDICFIPDGDYAGYIERRCGHAAEPGDIVWRDGSVVGRHNGALRYTIGQRKGLGVAMAHPVYVTGVDAVNNTVHLGEAEDLTATALTADDWIWSAPADRMEAELDAGGIRVGAKYRYRQKDQAATLTRGEDGQMLLTFDEPQRAIAPGQAVVVYRGDIVLGGGTVTAAIR</sequence>
<dbReference type="NCBIfam" id="NF001138">
    <property type="entry name" value="PRK00143.1"/>
    <property type="match status" value="1"/>
</dbReference>
<reference evidence="13 14" key="1">
    <citation type="submission" date="2019-10" db="EMBL/GenBank/DDBJ databases">
        <authorList>
            <person name="Wolf R A."/>
        </authorList>
    </citation>
    <scope>NUCLEOTIDE SEQUENCE [LARGE SCALE GENOMIC DNA]</scope>
    <source>
        <strain evidence="13">Collinsella_aerofaciens_DSM_13712</strain>
    </source>
</reference>
<dbReference type="Gene3D" id="2.40.30.10">
    <property type="entry name" value="Translation factors"/>
    <property type="match status" value="1"/>
</dbReference>
<keyword evidence="7" id="KW-1015">Disulfide bond</keyword>
<keyword evidence="2 10" id="KW-0808">Transferase</keyword>
<dbReference type="EMBL" id="CABWIF010000043">
    <property type="protein sequence ID" value="VWM01607.1"/>
    <property type="molecule type" value="Genomic_DNA"/>
</dbReference>
<organism evidence="13 14">
    <name type="scientific">Collinsella aerofaciens</name>
    <dbReference type="NCBI Taxonomy" id="74426"/>
    <lineage>
        <taxon>Bacteria</taxon>
        <taxon>Bacillati</taxon>
        <taxon>Actinomycetota</taxon>
        <taxon>Coriobacteriia</taxon>
        <taxon>Coriobacteriales</taxon>
        <taxon>Coriobacteriaceae</taxon>
        <taxon>Collinsella</taxon>
    </lineage>
</organism>
<accession>A0A5K1JBH9</accession>
<feature type="site" description="Interaction with tRNA" evidence="10">
    <location>
        <position position="345"/>
    </location>
</feature>
<proteinExistence type="inferred from homology"/>
<feature type="active site" description="Cysteine persulfide intermediate" evidence="10">
    <location>
        <position position="200"/>
    </location>
</feature>
<dbReference type="InterPro" id="IPR046885">
    <property type="entry name" value="MnmA-like_C"/>
</dbReference>
<feature type="domain" description="tRNA-specific 2-thiouridylase MnmA-like C-terminal" evidence="11">
    <location>
        <begin position="281"/>
        <end position="361"/>
    </location>
</feature>
<evidence type="ECO:0000256" key="5">
    <source>
        <dbReference type="ARBA" id="ARBA00022840"/>
    </source>
</evidence>
<dbReference type="GO" id="GO:0103016">
    <property type="term" value="F:tRNA-uridine 2-sulfurtransferase activity"/>
    <property type="evidence" value="ECO:0007669"/>
    <property type="project" value="UniProtKB-EC"/>
</dbReference>
<keyword evidence="10" id="KW-0963">Cytoplasm</keyword>
<dbReference type="Pfam" id="PF03054">
    <property type="entry name" value="tRNA_Me_trans"/>
    <property type="match status" value="1"/>
</dbReference>
<name>A0A5K1JBH9_9ACTN</name>
<dbReference type="AlphaFoldDB" id="A0A5K1JBH9"/>
<comment type="subcellular location">
    <subcellularLocation>
        <location evidence="10">Cytoplasm</location>
    </subcellularLocation>
</comment>
<keyword evidence="6 10" id="KW-0694">RNA-binding</keyword>
<evidence type="ECO:0000256" key="2">
    <source>
        <dbReference type="ARBA" id="ARBA00022679"/>
    </source>
</evidence>
<dbReference type="GO" id="GO:0002143">
    <property type="term" value="P:tRNA wobble position uridine thiolation"/>
    <property type="evidence" value="ECO:0007669"/>
    <property type="project" value="TreeGrafter"/>
</dbReference>
<dbReference type="CDD" id="cd01998">
    <property type="entry name" value="MnmA_TRMU-like"/>
    <property type="match status" value="1"/>
</dbReference>
<keyword evidence="1 10" id="KW-0820">tRNA-binding</keyword>
<feature type="binding site" evidence="10">
    <location>
        <position position="35"/>
    </location>
    <ligand>
        <name>ATP</name>
        <dbReference type="ChEBI" id="CHEBI:30616"/>
    </ligand>
</feature>
<feature type="region of interest" description="Interaction with tRNA" evidence="10">
    <location>
        <begin position="312"/>
        <end position="313"/>
    </location>
</feature>
<evidence type="ECO:0000313" key="14">
    <source>
        <dbReference type="Proteomes" id="UP000368032"/>
    </source>
</evidence>
<feature type="active site" description="Nucleophile" evidence="10">
    <location>
        <position position="102"/>
    </location>
</feature>
<comment type="function">
    <text evidence="9 10">Catalyzes the 2-thiolation of uridine at the wobble position (U34) of tRNA, leading to the formation of s(2)U34.</text>
</comment>
<feature type="domain" description="tRNA-specific 2-thiouridylase MnmA-like central" evidence="12">
    <location>
        <begin position="219"/>
        <end position="272"/>
    </location>
</feature>
<dbReference type="Proteomes" id="UP000368032">
    <property type="component" value="Unassembled WGS sequence"/>
</dbReference>
<keyword evidence="5 10" id="KW-0067">ATP-binding</keyword>
<dbReference type="InterPro" id="IPR004506">
    <property type="entry name" value="MnmA-like"/>
</dbReference>
<dbReference type="PANTHER" id="PTHR11933:SF5">
    <property type="entry name" value="MITOCHONDRIAL TRNA-SPECIFIC 2-THIOURIDYLASE 1"/>
    <property type="match status" value="1"/>
</dbReference>
<dbReference type="Gene3D" id="3.40.50.620">
    <property type="entry name" value="HUPs"/>
    <property type="match status" value="1"/>
</dbReference>
<comment type="catalytic activity">
    <reaction evidence="8 10">
        <text>S-sulfanyl-L-cysteinyl-[protein] + uridine(34) in tRNA + AH2 + ATP = 2-thiouridine(34) in tRNA + L-cysteinyl-[protein] + A + AMP + diphosphate + H(+)</text>
        <dbReference type="Rhea" id="RHEA:47032"/>
        <dbReference type="Rhea" id="RHEA-COMP:10131"/>
        <dbReference type="Rhea" id="RHEA-COMP:11726"/>
        <dbReference type="Rhea" id="RHEA-COMP:11727"/>
        <dbReference type="Rhea" id="RHEA-COMP:11728"/>
        <dbReference type="ChEBI" id="CHEBI:13193"/>
        <dbReference type="ChEBI" id="CHEBI:15378"/>
        <dbReference type="ChEBI" id="CHEBI:17499"/>
        <dbReference type="ChEBI" id="CHEBI:29950"/>
        <dbReference type="ChEBI" id="CHEBI:30616"/>
        <dbReference type="ChEBI" id="CHEBI:33019"/>
        <dbReference type="ChEBI" id="CHEBI:61963"/>
        <dbReference type="ChEBI" id="CHEBI:65315"/>
        <dbReference type="ChEBI" id="CHEBI:87170"/>
        <dbReference type="ChEBI" id="CHEBI:456215"/>
        <dbReference type="EC" id="2.8.1.13"/>
    </reaction>
</comment>
<dbReference type="GO" id="GO:0000049">
    <property type="term" value="F:tRNA binding"/>
    <property type="evidence" value="ECO:0007669"/>
    <property type="project" value="UniProtKB-KW"/>
</dbReference>
<feature type="binding site" evidence="10">
    <location>
        <begin position="9"/>
        <end position="16"/>
    </location>
    <ligand>
        <name>ATP</name>
        <dbReference type="ChEBI" id="CHEBI:30616"/>
    </ligand>
</feature>
<evidence type="ECO:0000256" key="7">
    <source>
        <dbReference type="ARBA" id="ARBA00023157"/>
    </source>
</evidence>